<evidence type="ECO:0000259" key="7">
    <source>
        <dbReference type="SMART" id="SM01372"/>
    </source>
</evidence>
<dbReference type="InterPro" id="IPR003316">
    <property type="entry name" value="E2F_WHTH_DNA-bd_dom"/>
</dbReference>
<comment type="subcellular location">
    <subcellularLocation>
        <location evidence="5">Nucleus</location>
    </subcellularLocation>
</comment>
<keyword evidence="2 5" id="KW-0805">Transcription regulation</keyword>
<evidence type="ECO:0000256" key="6">
    <source>
        <dbReference type="SAM" id="MobiDB-lite"/>
    </source>
</evidence>
<dbReference type="InterPro" id="IPR036388">
    <property type="entry name" value="WH-like_DNA-bd_sf"/>
</dbReference>
<dbReference type="Gene3D" id="6.10.250.540">
    <property type="match status" value="1"/>
</dbReference>
<name>A0AAV9XTV0_9CRYT</name>
<keyword evidence="5" id="KW-0539">Nucleus</keyword>
<accession>A0AAV9XTV0</accession>
<dbReference type="SUPFAM" id="SSF46785">
    <property type="entry name" value="Winged helix' DNA-binding domain"/>
    <property type="match status" value="1"/>
</dbReference>
<keyword evidence="3 5" id="KW-0238">DNA-binding</keyword>
<evidence type="ECO:0000256" key="1">
    <source>
        <dbReference type="ARBA" id="ARBA00010940"/>
    </source>
</evidence>
<evidence type="ECO:0000256" key="4">
    <source>
        <dbReference type="ARBA" id="ARBA00023163"/>
    </source>
</evidence>
<evidence type="ECO:0000256" key="3">
    <source>
        <dbReference type="ARBA" id="ARBA00023125"/>
    </source>
</evidence>
<feature type="region of interest" description="Disordered" evidence="6">
    <location>
        <begin position="115"/>
        <end position="147"/>
    </location>
</feature>
<evidence type="ECO:0000256" key="2">
    <source>
        <dbReference type="ARBA" id="ARBA00023015"/>
    </source>
</evidence>
<comment type="caution">
    <text evidence="8">The sequence shown here is derived from an EMBL/GenBank/DDBJ whole genome shotgun (WGS) entry which is preliminary data.</text>
</comment>
<sequence length="378" mass="42036">MLNESTFIQQYDGRSANSQVFGDRVLIYHDNPVEREPVVYRSESIYSDEGCVTGYSMVKSNSMGDAVHENTEADHVFMGAGPSGKQHSPMLRRSLTSPTPYISAPYSPNSYLQSSTVYSNSSTNSPRSLSPTLSSRRSPSLGSEQSRAESGLLLLTERVIECARQNPNLEIDLQTVESKLGVPRRRLYDITNVLEAVGLFTKPRHNIYKLNLDISSGLLQDEGNDENIMFYTKSQTELEQAISNLRHSIEDLIKNGQEQGLLYIDGEIMSKLCPINSNTIVAISAPIDTSITLNPNQHSYQLLNSILRTKNSSSESGMISVQTQVLDSHWSILLKHRTAQLNVGVINGHANILEEVRQVTSLPPQQNKFSNTVDNFLK</sequence>
<dbReference type="SMART" id="SM01372">
    <property type="entry name" value="E2F_TDP"/>
    <property type="match status" value="1"/>
</dbReference>
<dbReference type="PANTHER" id="PTHR12081:SF18">
    <property type="entry name" value="TRANSCRIPTION FACTOR E2F2-RELATED"/>
    <property type="match status" value="1"/>
</dbReference>
<dbReference type="EMBL" id="JAWDEY010000036">
    <property type="protein sequence ID" value="KAK6587679.1"/>
    <property type="molecule type" value="Genomic_DNA"/>
</dbReference>
<keyword evidence="4 5" id="KW-0804">Transcription</keyword>
<dbReference type="AlphaFoldDB" id="A0AAV9XTV0"/>
<evidence type="ECO:0000256" key="5">
    <source>
        <dbReference type="RuleBase" id="RU003796"/>
    </source>
</evidence>
<gene>
    <name evidence="8" type="ORF">RS030_81278</name>
</gene>
<dbReference type="Proteomes" id="UP001311799">
    <property type="component" value="Unassembled WGS sequence"/>
</dbReference>
<reference evidence="8 9" key="1">
    <citation type="submission" date="2023-10" db="EMBL/GenBank/DDBJ databases">
        <title>Comparative genomics analysis reveals potential genetic determinants of host preference in Cryptosporidium xiaoi.</title>
        <authorList>
            <person name="Xiao L."/>
            <person name="Li J."/>
        </authorList>
    </citation>
    <scope>NUCLEOTIDE SEQUENCE [LARGE SCALE GENOMIC DNA]</scope>
    <source>
        <strain evidence="8 9">52996</strain>
    </source>
</reference>
<evidence type="ECO:0000313" key="8">
    <source>
        <dbReference type="EMBL" id="KAK6587679.1"/>
    </source>
</evidence>
<dbReference type="Pfam" id="PF02319">
    <property type="entry name" value="WHD_E2F_TDP"/>
    <property type="match status" value="1"/>
</dbReference>
<evidence type="ECO:0000313" key="9">
    <source>
        <dbReference type="Proteomes" id="UP001311799"/>
    </source>
</evidence>
<protein>
    <submittedName>
        <fullName evidence="8">E2f3 protein</fullName>
    </submittedName>
</protein>
<feature type="compositionally biased region" description="Low complexity" evidence="6">
    <location>
        <begin position="115"/>
        <end position="141"/>
    </location>
</feature>
<keyword evidence="9" id="KW-1185">Reference proteome</keyword>
<dbReference type="InterPro" id="IPR036390">
    <property type="entry name" value="WH_DNA-bd_sf"/>
</dbReference>
<feature type="domain" description="E2F/DP family winged-helix DNA-binding" evidence="7">
    <location>
        <begin position="147"/>
        <end position="212"/>
    </location>
</feature>
<dbReference type="GO" id="GO:0000978">
    <property type="term" value="F:RNA polymerase II cis-regulatory region sequence-specific DNA binding"/>
    <property type="evidence" value="ECO:0007669"/>
    <property type="project" value="InterPro"/>
</dbReference>
<dbReference type="InterPro" id="IPR037241">
    <property type="entry name" value="E2F-DP_heterodim"/>
</dbReference>
<proteinExistence type="inferred from homology"/>
<dbReference type="Gene3D" id="1.10.10.10">
    <property type="entry name" value="Winged helix-like DNA-binding domain superfamily/Winged helix DNA-binding domain"/>
    <property type="match status" value="1"/>
</dbReference>
<organism evidence="8 9">
    <name type="scientific">Cryptosporidium xiaoi</name>
    <dbReference type="NCBI Taxonomy" id="659607"/>
    <lineage>
        <taxon>Eukaryota</taxon>
        <taxon>Sar</taxon>
        <taxon>Alveolata</taxon>
        <taxon>Apicomplexa</taxon>
        <taxon>Conoidasida</taxon>
        <taxon>Coccidia</taxon>
        <taxon>Eucoccidiorida</taxon>
        <taxon>Eimeriorina</taxon>
        <taxon>Cryptosporidiidae</taxon>
        <taxon>Cryptosporidium</taxon>
    </lineage>
</organism>
<comment type="similarity">
    <text evidence="1 5">Belongs to the E2F/DP family.</text>
</comment>
<dbReference type="GO" id="GO:0090575">
    <property type="term" value="C:RNA polymerase II transcription regulator complex"/>
    <property type="evidence" value="ECO:0007669"/>
    <property type="project" value="TreeGrafter"/>
</dbReference>
<dbReference type="GO" id="GO:0000981">
    <property type="term" value="F:DNA-binding transcription factor activity, RNA polymerase II-specific"/>
    <property type="evidence" value="ECO:0007669"/>
    <property type="project" value="TreeGrafter"/>
</dbReference>
<dbReference type="InterPro" id="IPR015633">
    <property type="entry name" value="E2F"/>
</dbReference>
<dbReference type="SUPFAM" id="SSF144074">
    <property type="entry name" value="E2F-DP heterodimerization region"/>
    <property type="match status" value="1"/>
</dbReference>
<dbReference type="PANTHER" id="PTHR12081">
    <property type="entry name" value="TRANSCRIPTION FACTOR E2F"/>
    <property type="match status" value="1"/>
</dbReference>